<feature type="active site" description="Proton acceptor" evidence="8">
    <location>
        <position position="65"/>
    </location>
</feature>
<dbReference type="NCBIfam" id="NF001312">
    <property type="entry name" value="PRK00258.1-4"/>
    <property type="match status" value="1"/>
</dbReference>
<dbReference type="CDD" id="cd01065">
    <property type="entry name" value="NAD_bind_Shikimate_DH"/>
    <property type="match status" value="1"/>
</dbReference>
<evidence type="ECO:0000259" key="11">
    <source>
        <dbReference type="Pfam" id="PF18317"/>
    </source>
</evidence>
<evidence type="ECO:0000256" key="1">
    <source>
        <dbReference type="ARBA" id="ARBA00004871"/>
    </source>
</evidence>
<dbReference type="NCBIfam" id="NF001310">
    <property type="entry name" value="PRK00258.1-2"/>
    <property type="match status" value="1"/>
</dbReference>
<accession>A0ABQ5VW79</accession>
<dbReference type="PANTHER" id="PTHR21089:SF1">
    <property type="entry name" value="BIFUNCTIONAL 3-DEHYDROQUINATE DEHYDRATASE_SHIKIMATE DEHYDROGENASE, CHLOROPLASTIC"/>
    <property type="match status" value="1"/>
</dbReference>
<name>A0ABQ5VW79_9RHOB</name>
<dbReference type="HAMAP" id="MF_00222">
    <property type="entry name" value="Shikimate_DH_AroE"/>
    <property type="match status" value="1"/>
</dbReference>
<feature type="binding site" evidence="8">
    <location>
        <position position="246"/>
    </location>
    <ligand>
        <name>shikimate</name>
        <dbReference type="ChEBI" id="CHEBI:36208"/>
    </ligand>
</feature>
<dbReference type="EMBL" id="BSNN01000004">
    <property type="protein sequence ID" value="GLQ35530.1"/>
    <property type="molecule type" value="Genomic_DNA"/>
</dbReference>
<evidence type="ECO:0000256" key="8">
    <source>
        <dbReference type="HAMAP-Rule" id="MF_00222"/>
    </source>
</evidence>
<dbReference type="NCBIfam" id="TIGR00507">
    <property type="entry name" value="aroE"/>
    <property type="match status" value="1"/>
</dbReference>
<dbReference type="Gene3D" id="3.40.50.720">
    <property type="entry name" value="NAD(P)-binding Rossmann-like Domain"/>
    <property type="match status" value="1"/>
</dbReference>
<feature type="domain" description="Shikimate dehydrogenase substrate binding N-terminal" evidence="10">
    <location>
        <begin position="6"/>
        <end position="88"/>
    </location>
</feature>
<keyword evidence="5 8" id="KW-0560">Oxidoreductase</keyword>
<keyword evidence="13" id="KW-1185">Reference proteome</keyword>
<evidence type="ECO:0000256" key="7">
    <source>
        <dbReference type="ARBA" id="ARBA00049442"/>
    </source>
</evidence>
<evidence type="ECO:0000256" key="4">
    <source>
        <dbReference type="ARBA" id="ARBA00022857"/>
    </source>
</evidence>
<dbReference type="InterPro" id="IPR006151">
    <property type="entry name" value="Shikm_DH/Glu-tRNA_Rdtase"/>
</dbReference>
<keyword evidence="3 8" id="KW-0028">Amino-acid biosynthesis</keyword>
<feature type="binding site" evidence="8">
    <location>
        <position position="218"/>
    </location>
    <ligand>
        <name>shikimate</name>
        <dbReference type="ChEBI" id="CHEBI:36208"/>
    </ligand>
</feature>
<comment type="similarity">
    <text evidence="8">Belongs to the shikimate dehydrogenase family.</text>
</comment>
<dbReference type="SUPFAM" id="SSF53223">
    <property type="entry name" value="Aminoacid dehydrogenase-like, N-terminal domain"/>
    <property type="match status" value="1"/>
</dbReference>
<comment type="function">
    <text evidence="8">Involved in the biosynthesis of the chorismate, which leads to the biosynthesis of aromatic amino acids. Catalyzes the reversible NADPH linked reduction of 3-dehydroshikimate (DHSA) to yield shikimate (SA).</text>
</comment>
<evidence type="ECO:0000256" key="5">
    <source>
        <dbReference type="ARBA" id="ARBA00023002"/>
    </source>
</evidence>
<comment type="caution">
    <text evidence="12">The sequence shown here is derived from an EMBL/GenBank/DDBJ whole genome shotgun (WGS) entry which is preliminary data.</text>
</comment>
<dbReference type="InterPro" id="IPR036291">
    <property type="entry name" value="NAD(P)-bd_dom_sf"/>
</dbReference>
<feature type="domain" description="SDH C-terminal" evidence="11">
    <location>
        <begin position="239"/>
        <end position="262"/>
    </location>
</feature>
<dbReference type="InterPro" id="IPR041121">
    <property type="entry name" value="SDH_C"/>
</dbReference>
<keyword evidence="4 8" id="KW-0521">NADP</keyword>
<comment type="caution">
    <text evidence="8">Lacks conserved residue(s) required for the propagation of feature annotation.</text>
</comment>
<dbReference type="InterPro" id="IPR046346">
    <property type="entry name" value="Aminoacid_DH-like_N_sf"/>
</dbReference>
<feature type="binding site" evidence="8">
    <location>
        <position position="86"/>
    </location>
    <ligand>
        <name>shikimate</name>
        <dbReference type="ChEBI" id="CHEBI:36208"/>
    </ligand>
</feature>
<protein>
    <recommendedName>
        <fullName evidence="2 8">Shikimate dehydrogenase (NADP(+))</fullName>
        <shortName evidence="8">SDH</shortName>
        <ecNumber evidence="2 8">1.1.1.25</ecNumber>
    </recommendedName>
</protein>
<dbReference type="Pfam" id="PF01488">
    <property type="entry name" value="Shikimate_DH"/>
    <property type="match status" value="1"/>
</dbReference>
<comment type="catalytic activity">
    <reaction evidence="7 8">
        <text>shikimate + NADP(+) = 3-dehydroshikimate + NADPH + H(+)</text>
        <dbReference type="Rhea" id="RHEA:17737"/>
        <dbReference type="ChEBI" id="CHEBI:15378"/>
        <dbReference type="ChEBI" id="CHEBI:16630"/>
        <dbReference type="ChEBI" id="CHEBI:36208"/>
        <dbReference type="ChEBI" id="CHEBI:57783"/>
        <dbReference type="ChEBI" id="CHEBI:58349"/>
        <dbReference type="EC" id="1.1.1.25"/>
    </reaction>
</comment>
<sequence>MIKAAVLGYPIAQSKSPIIHGHWLKKHGIDGSYVKQEVAPKNFSAHIQEMIAQGYAGANVTVPHKHAALEIADTVSSRATAIGAANTLVFRDGKIHADNTDGEGFINNLTQGAPNWNAGMGPALVLGAGGAARAVLHALLDAGVPEIILVNRTRARAEDLASVFGRRVMVADWGDAEQASAAVSTLVNTTALGMVGCDPLHFSCAELSSNTLVNDIVYNPLKTDLLRNAEKQGCATVDGLGMLLHQAVPGFEAWFGARPQVDPELRQKVLAEL</sequence>
<keyword evidence="6 8" id="KW-0057">Aromatic amino acid biosynthesis</keyword>
<dbReference type="PANTHER" id="PTHR21089">
    <property type="entry name" value="SHIKIMATE DEHYDROGENASE"/>
    <property type="match status" value="1"/>
</dbReference>
<dbReference type="SUPFAM" id="SSF51735">
    <property type="entry name" value="NAD(P)-binding Rossmann-fold domains"/>
    <property type="match status" value="1"/>
</dbReference>
<evidence type="ECO:0000313" key="13">
    <source>
        <dbReference type="Proteomes" id="UP001156694"/>
    </source>
</evidence>
<feature type="binding site" evidence="8">
    <location>
        <position position="216"/>
    </location>
    <ligand>
        <name>NADP(+)</name>
        <dbReference type="ChEBI" id="CHEBI:58349"/>
    </ligand>
</feature>
<feature type="binding site" evidence="8">
    <location>
        <begin position="151"/>
        <end position="156"/>
    </location>
    <ligand>
        <name>NADP(+)</name>
        <dbReference type="ChEBI" id="CHEBI:58349"/>
    </ligand>
</feature>
<dbReference type="Gene3D" id="3.40.50.10860">
    <property type="entry name" value="Leucine Dehydrogenase, chain A, domain 1"/>
    <property type="match status" value="1"/>
</dbReference>
<dbReference type="Proteomes" id="UP001156694">
    <property type="component" value="Unassembled WGS sequence"/>
</dbReference>
<dbReference type="InterPro" id="IPR022893">
    <property type="entry name" value="Shikimate_DH_fam"/>
</dbReference>
<organism evidence="12 13">
    <name type="scientific">Amylibacter marinus</name>
    <dbReference type="NCBI Taxonomy" id="1475483"/>
    <lineage>
        <taxon>Bacteria</taxon>
        <taxon>Pseudomonadati</taxon>
        <taxon>Pseudomonadota</taxon>
        <taxon>Alphaproteobacteria</taxon>
        <taxon>Rhodobacterales</taxon>
        <taxon>Paracoccaceae</taxon>
        <taxon>Amylibacter</taxon>
    </lineage>
</organism>
<dbReference type="InterPro" id="IPR013708">
    <property type="entry name" value="Shikimate_DH-bd_N"/>
</dbReference>
<reference evidence="13" key="1">
    <citation type="journal article" date="2019" name="Int. J. Syst. Evol. Microbiol.">
        <title>The Global Catalogue of Microorganisms (GCM) 10K type strain sequencing project: providing services to taxonomists for standard genome sequencing and annotation.</title>
        <authorList>
            <consortium name="The Broad Institute Genomics Platform"/>
            <consortium name="The Broad Institute Genome Sequencing Center for Infectious Disease"/>
            <person name="Wu L."/>
            <person name="Ma J."/>
        </authorList>
    </citation>
    <scope>NUCLEOTIDE SEQUENCE [LARGE SCALE GENOMIC DNA]</scope>
    <source>
        <strain evidence="13">NBRC 110140</strain>
    </source>
</reference>
<evidence type="ECO:0000256" key="3">
    <source>
        <dbReference type="ARBA" id="ARBA00022605"/>
    </source>
</evidence>
<evidence type="ECO:0000256" key="2">
    <source>
        <dbReference type="ARBA" id="ARBA00012962"/>
    </source>
</evidence>
<evidence type="ECO:0000259" key="10">
    <source>
        <dbReference type="Pfam" id="PF08501"/>
    </source>
</evidence>
<evidence type="ECO:0000313" key="12">
    <source>
        <dbReference type="EMBL" id="GLQ35530.1"/>
    </source>
</evidence>
<feature type="binding site" evidence="8">
    <location>
        <position position="239"/>
    </location>
    <ligand>
        <name>NADP(+)</name>
        <dbReference type="ChEBI" id="CHEBI:58349"/>
    </ligand>
</feature>
<dbReference type="EC" id="1.1.1.25" evidence="2 8"/>
<dbReference type="InterPro" id="IPR011342">
    <property type="entry name" value="Shikimate_DH"/>
</dbReference>
<feature type="domain" description="Quinate/shikimate 5-dehydrogenase/glutamyl-tRNA reductase" evidence="9">
    <location>
        <begin position="123"/>
        <end position="179"/>
    </location>
</feature>
<dbReference type="RefSeq" id="WP_284378081.1">
    <property type="nucleotide sequence ID" value="NZ_BSNN01000004.1"/>
</dbReference>
<gene>
    <name evidence="8 12" type="primary">aroE</name>
    <name evidence="12" type="ORF">GCM10007939_18130</name>
</gene>
<feature type="binding site" evidence="8">
    <location>
        <begin position="14"/>
        <end position="16"/>
    </location>
    <ligand>
        <name>shikimate</name>
        <dbReference type="ChEBI" id="CHEBI:36208"/>
    </ligand>
</feature>
<dbReference type="Pfam" id="PF08501">
    <property type="entry name" value="Shikimate_dh_N"/>
    <property type="match status" value="1"/>
</dbReference>
<feature type="binding site" evidence="8">
    <location>
        <position position="101"/>
    </location>
    <ligand>
        <name>shikimate</name>
        <dbReference type="ChEBI" id="CHEBI:36208"/>
    </ligand>
</feature>
<comment type="pathway">
    <text evidence="1 8">Metabolic intermediate biosynthesis; chorismate biosynthesis; chorismate from D-erythrose 4-phosphate and phosphoenolpyruvate: step 4/7.</text>
</comment>
<proteinExistence type="inferred from homology"/>
<comment type="subunit">
    <text evidence="8">Homodimer.</text>
</comment>
<evidence type="ECO:0000259" key="9">
    <source>
        <dbReference type="Pfam" id="PF01488"/>
    </source>
</evidence>
<feature type="binding site" evidence="8">
    <location>
        <position position="61"/>
    </location>
    <ligand>
        <name>shikimate</name>
        <dbReference type="ChEBI" id="CHEBI:36208"/>
    </ligand>
</feature>
<dbReference type="Pfam" id="PF18317">
    <property type="entry name" value="SDH_C"/>
    <property type="match status" value="1"/>
</dbReference>
<evidence type="ECO:0000256" key="6">
    <source>
        <dbReference type="ARBA" id="ARBA00023141"/>
    </source>
</evidence>
<feature type="binding site" evidence="8">
    <location>
        <begin position="127"/>
        <end position="131"/>
    </location>
    <ligand>
        <name>NADP(+)</name>
        <dbReference type="ChEBI" id="CHEBI:58349"/>
    </ligand>
</feature>